<protein>
    <submittedName>
        <fullName evidence="3">DUF11 domain-containing protein</fullName>
    </submittedName>
</protein>
<dbReference type="PROSITE" id="PS51257">
    <property type="entry name" value="PROKAR_LIPOPROTEIN"/>
    <property type="match status" value="1"/>
</dbReference>
<evidence type="ECO:0000313" key="3">
    <source>
        <dbReference type="EMBL" id="NML43449.1"/>
    </source>
</evidence>
<organism evidence="3 4">
    <name type="scientific">Ramlibacter agri</name>
    <dbReference type="NCBI Taxonomy" id="2728837"/>
    <lineage>
        <taxon>Bacteria</taxon>
        <taxon>Pseudomonadati</taxon>
        <taxon>Pseudomonadota</taxon>
        <taxon>Betaproteobacteria</taxon>
        <taxon>Burkholderiales</taxon>
        <taxon>Comamonadaceae</taxon>
        <taxon>Ramlibacter</taxon>
    </lineage>
</organism>
<dbReference type="InterPro" id="IPR013783">
    <property type="entry name" value="Ig-like_fold"/>
</dbReference>
<dbReference type="Pfam" id="PF01345">
    <property type="entry name" value="DUF11"/>
    <property type="match status" value="2"/>
</dbReference>
<evidence type="ECO:0000256" key="1">
    <source>
        <dbReference type="SAM" id="SignalP"/>
    </source>
</evidence>
<dbReference type="Proteomes" id="UP000541185">
    <property type="component" value="Unassembled WGS sequence"/>
</dbReference>
<feature type="signal peptide" evidence="1">
    <location>
        <begin position="1"/>
        <end position="19"/>
    </location>
</feature>
<dbReference type="InterPro" id="IPR051172">
    <property type="entry name" value="Chlamydia_OmcB"/>
</dbReference>
<feature type="domain" description="DUF11" evidence="2">
    <location>
        <begin position="37"/>
        <end position="139"/>
    </location>
</feature>
<keyword evidence="1" id="KW-0732">Signal</keyword>
<evidence type="ECO:0000259" key="2">
    <source>
        <dbReference type="Pfam" id="PF01345"/>
    </source>
</evidence>
<dbReference type="Gene3D" id="2.60.40.10">
    <property type="entry name" value="Immunoglobulins"/>
    <property type="match status" value="1"/>
</dbReference>
<dbReference type="InterPro" id="IPR047589">
    <property type="entry name" value="DUF11_rpt"/>
</dbReference>
<feature type="chain" id="PRO_5032604262" evidence="1">
    <location>
        <begin position="20"/>
        <end position="755"/>
    </location>
</feature>
<keyword evidence="4" id="KW-1185">Reference proteome</keyword>
<dbReference type="NCBIfam" id="TIGR01451">
    <property type="entry name" value="B_ant_repeat"/>
    <property type="match status" value="1"/>
</dbReference>
<name>A0A848H1R2_9BURK</name>
<gene>
    <name evidence="3" type="ORF">HHL11_06770</name>
</gene>
<reference evidence="3 4" key="1">
    <citation type="submission" date="2020-04" db="EMBL/GenBank/DDBJ databases">
        <title>Ramlibacter sp. G-1-2-2 isolated from soil.</title>
        <authorList>
            <person name="Dahal R.H."/>
        </authorList>
    </citation>
    <scope>NUCLEOTIDE SEQUENCE [LARGE SCALE GENOMIC DNA]</scope>
    <source>
        <strain evidence="3 4">G-1-2-2</strain>
    </source>
</reference>
<sequence length="755" mass="76557">MRFRFVGAACLAVMVAACGGGSGGGGAESTSLAKSNLVVTATGPTDPVPAGTTVPLVVDVANNGEAAATDVAVSATLDARLTLKNATCSAAGGATCPPLSGTTFTPPAVPPGGSLHFEFEAAIAAGSRGALVSTLSATAGNGGTPAGSSAQALVTAYSADVAVWGYAPAALPHQGDRVDYTFVVWNIGPDAARNVSIVDTLGPGLLPGATISCRSDGAAPCPAAVLGAEMTVPNLPSGGVLTFTILATVAADSTTVGNSMQARAAGDPRDDNSSFGLSTGVLAGPASSLRTSIALQGDAGDFITQGSSYSYTLADAVVTASASGNRFNMNLQGDENWSFDLQLPDSAAALQHGAWTGLPRYAAVDPAVGALSITGQGRGCNQSSGAVTINNAWYASGQLVGIDLDFSQQCDASTGTLRGHITWSASDPTLPAGPVNPLPAGLWTPAPASLPASGSYVALSSDTGDYVGAGVPLSVYTRSNAVLSLLESNGRVTVSVGGNESWSGDFVVMNSLSQLQPGYYGNLRRYPFNNPKRGGLSWYGQGRGCNTLSGWFTVDSVMYDGNGRLSRLDLRFEQHCEFGSPALHGVIHWDASDTAQPAGPAAEPAGLWTPPPGATPGSGNYVYLASDVGDYIGGGATSILTDATSTIQVTANGALAVVRSGGAGGWTGSFAGMNTLSRLQPGYYAGLQRYPFNNQALGGLDWSGEGRGCNTLKGWFMVDAVSYDALGALSALDLRFEQHCEGVTPALRGKVHWVR</sequence>
<evidence type="ECO:0000313" key="4">
    <source>
        <dbReference type="Proteomes" id="UP000541185"/>
    </source>
</evidence>
<dbReference type="EMBL" id="JABBFX010000001">
    <property type="protein sequence ID" value="NML43449.1"/>
    <property type="molecule type" value="Genomic_DNA"/>
</dbReference>
<dbReference type="RefSeq" id="WP_169417654.1">
    <property type="nucleotide sequence ID" value="NZ_JABBFX010000001.1"/>
</dbReference>
<dbReference type="PANTHER" id="PTHR34819">
    <property type="entry name" value="LARGE CYSTEINE-RICH PERIPLASMIC PROTEIN OMCB"/>
    <property type="match status" value="1"/>
</dbReference>
<proteinExistence type="predicted"/>
<dbReference type="InterPro" id="IPR001434">
    <property type="entry name" value="OmcB-like_DUF11"/>
</dbReference>
<feature type="domain" description="DUF11" evidence="2">
    <location>
        <begin position="160"/>
        <end position="273"/>
    </location>
</feature>
<comment type="caution">
    <text evidence="3">The sequence shown here is derived from an EMBL/GenBank/DDBJ whole genome shotgun (WGS) entry which is preliminary data.</text>
</comment>
<dbReference type="AlphaFoldDB" id="A0A848H1R2"/>
<accession>A0A848H1R2</accession>